<dbReference type="Proteomes" id="UP001500936">
    <property type="component" value="Unassembled WGS sequence"/>
</dbReference>
<keyword evidence="2" id="KW-1003">Cell membrane</keyword>
<feature type="transmembrane region" description="Helical" evidence="6">
    <location>
        <begin position="158"/>
        <end position="177"/>
    </location>
</feature>
<dbReference type="PANTHER" id="PTHR39087">
    <property type="entry name" value="UPF0104 MEMBRANE PROTEIN MJ1595"/>
    <property type="match status" value="1"/>
</dbReference>
<name>A0ABP8KK93_9BACT</name>
<feature type="transmembrane region" description="Helical" evidence="6">
    <location>
        <begin position="216"/>
        <end position="240"/>
    </location>
</feature>
<feature type="transmembrane region" description="Helical" evidence="6">
    <location>
        <begin position="122"/>
        <end position="138"/>
    </location>
</feature>
<dbReference type="PANTHER" id="PTHR39087:SF2">
    <property type="entry name" value="UPF0104 MEMBRANE PROTEIN MJ1595"/>
    <property type="match status" value="1"/>
</dbReference>
<proteinExistence type="predicted"/>
<evidence type="ECO:0000256" key="1">
    <source>
        <dbReference type="ARBA" id="ARBA00004651"/>
    </source>
</evidence>
<keyword evidence="4 6" id="KW-1133">Transmembrane helix</keyword>
<keyword evidence="3 6" id="KW-0812">Transmembrane</keyword>
<evidence type="ECO:0000256" key="6">
    <source>
        <dbReference type="SAM" id="Phobius"/>
    </source>
</evidence>
<organism evidence="7 8">
    <name type="scientific">Nibrella viscosa</name>
    <dbReference type="NCBI Taxonomy" id="1084524"/>
    <lineage>
        <taxon>Bacteria</taxon>
        <taxon>Pseudomonadati</taxon>
        <taxon>Bacteroidota</taxon>
        <taxon>Cytophagia</taxon>
        <taxon>Cytophagales</taxon>
        <taxon>Spirosomataceae</taxon>
        <taxon>Nibrella</taxon>
    </lineage>
</organism>
<feature type="transmembrane region" description="Helical" evidence="6">
    <location>
        <begin position="277"/>
        <end position="298"/>
    </location>
</feature>
<sequence>MKRILQRLLPALLAIVLLAYALRGISVADIAGQFRQANYGWIAAVGLIMALTFYIRGMRWQQVLLALGYQPTAFRATVAFQAGVIASMIVPGSGELARCATLQRTDGVPFAQGVGSVVAERVIDLFMLGLLLLLTFALEVRRMQAYFSGLALASPGTIGWWLIALVSIGGLLGLWLLRKALQTHTVSQNRFAQKIIRAVNGLWTGFIAIRQLPHPWLFVFLTVLNQTLVWLATYWSLLALESTRTLPATVALTIITVSSIGGIILPTQGGVGTFHFLASRVLVLYGFTTTNGVIIATFLHAVGFGFGLLLGSLSFLIVPYLLTARANNKQPSAQQDN</sequence>
<dbReference type="InterPro" id="IPR022791">
    <property type="entry name" value="L-PG_synthase/AglD"/>
</dbReference>
<evidence type="ECO:0000256" key="4">
    <source>
        <dbReference type="ARBA" id="ARBA00022989"/>
    </source>
</evidence>
<evidence type="ECO:0000256" key="2">
    <source>
        <dbReference type="ARBA" id="ARBA00022475"/>
    </source>
</evidence>
<evidence type="ECO:0000313" key="8">
    <source>
        <dbReference type="Proteomes" id="UP001500936"/>
    </source>
</evidence>
<dbReference type="RefSeq" id="WP_345268468.1">
    <property type="nucleotide sequence ID" value="NZ_BAABHB010000005.1"/>
</dbReference>
<keyword evidence="8" id="KW-1185">Reference proteome</keyword>
<evidence type="ECO:0000256" key="3">
    <source>
        <dbReference type="ARBA" id="ARBA00022692"/>
    </source>
</evidence>
<comment type="subcellular location">
    <subcellularLocation>
        <location evidence="1">Cell membrane</location>
        <topology evidence="1">Multi-pass membrane protein</topology>
    </subcellularLocation>
</comment>
<feature type="transmembrane region" description="Helical" evidence="6">
    <location>
        <begin position="304"/>
        <end position="322"/>
    </location>
</feature>
<dbReference type="Pfam" id="PF03706">
    <property type="entry name" value="LPG_synthase_TM"/>
    <property type="match status" value="1"/>
</dbReference>
<accession>A0ABP8KK93</accession>
<feature type="transmembrane region" description="Helical" evidence="6">
    <location>
        <begin position="246"/>
        <end position="265"/>
    </location>
</feature>
<evidence type="ECO:0000313" key="7">
    <source>
        <dbReference type="EMBL" id="GAA4408216.1"/>
    </source>
</evidence>
<protein>
    <submittedName>
        <fullName evidence="7">Lysylphosphatidylglycerol synthase transmembrane domain-containing protein</fullName>
    </submittedName>
</protein>
<gene>
    <name evidence="7" type="ORF">GCM10023187_29770</name>
</gene>
<comment type="caution">
    <text evidence="7">The sequence shown here is derived from an EMBL/GenBank/DDBJ whole genome shotgun (WGS) entry which is preliminary data.</text>
</comment>
<reference evidence="8" key="1">
    <citation type="journal article" date="2019" name="Int. J. Syst. Evol. Microbiol.">
        <title>The Global Catalogue of Microorganisms (GCM) 10K type strain sequencing project: providing services to taxonomists for standard genome sequencing and annotation.</title>
        <authorList>
            <consortium name="The Broad Institute Genomics Platform"/>
            <consortium name="The Broad Institute Genome Sequencing Center for Infectious Disease"/>
            <person name="Wu L."/>
            <person name="Ma J."/>
        </authorList>
    </citation>
    <scope>NUCLEOTIDE SEQUENCE [LARGE SCALE GENOMIC DNA]</scope>
    <source>
        <strain evidence="8">JCM 17925</strain>
    </source>
</reference>
<feature type="transmembrane region" description="Helical" evidence="6">
    <location>
        <begin position="38"/>
        <end position="55"/>
    </location>
</feature>
<evidence type="ECO:0000256" key="5">
    <source>
        <dbReference type="ARBA" id="ARBA00023136"/>
    </source>
</evidence>
<dbReference type="EMBL" id="BAABHB010000005">
    <property type="protein sequence ID" value="GAA4408216.1"/>
    <property type="molecule type" value="Genomic_DNA"/>
</dbReference>
<keyword evidence="5 6" id="KW-0472">Membrane</keyword>